<dbReference type="RefSeq" id="WP_176145587.1">
    <property type="nucleotide sequence ID" value="NZ_CP054927.1"/>
</dbReference>
<proteinExistence type="predicted"/>
<accession>A0A7H8MZU1</accession>
<gene>
    <name evidence="2" type="ORF">HUT09_36135</name>
</gene>
<dbReference type="EMBL" id="CP054927">
    <property type="protein sequence ID" value="QKW47679.1"/>
    <property type="molecule type" value="Genomic_DNA"/>
</dbReference>
<evidence type="ECO:0000313" key="3">
    <source>
        <dbReference type="Proteomes" id="UP000509345"/>
    </source>
</evidence>
<organism evidence="2 3">
    <name type="scientific">Streptomyces microflavus</name>
    <name type="common">Streptomyces lipmanii</name>
    <dbReference type="NCBI Taxonomy" id="1919"/>
    <lineage>
        <taxon>Bacteria</taxon>
        <taxon>Bacillati</taxon>
        <taxon>Actinomycetota</taxon>
        <taxon>Actinomycetes</taxon>
        <taxon>Kitasatosporales</taxon>
        <taxon>Streptomycetaceae</taxon>
        <taxon>Streptomyces</taxon>
    </lineage>
</organism>
<evidence type="ECO:0000256" key="1">
    <source>
        <dbReference type="SAM" id="MobiDB-lite"/>
    </source>
</evidence>
<sequence length="105" mass="10894">MTSIAPTPTLPHARPADTGDGPDRFHQLVHGLVANGDRRALAAGRRARRTLAEMAPGQTRQPVLLMAPQLTFVPTAARAGADDACVLCGSCFAPPPAPSMRAVAS</sequence>
<feature type="compositionally biased region" description="Basic and acidic residues" evidence="1">
    <location>
        <begin position="14"/>
        <end position="25"/>
    </location>
</feature>
<dbReference type="GeneID" id="87636697"/>
<keyword evidence="2" id="KW-0614">Plasmid</keyword>
<feature type="region of interest" description="Disordered" evidence="1">
    <location>
        <begin position="1"/>
        <end position="25"/>
    </location>
</feature>
<geneLocation type="plasmid" evidence="2 3">
    <name>unnamed1</name>
</geneLocation>
<reference evidence="2 3" key="1">
    <citation type="submission" date="2020-06" db="EMBL/GenBank/DDBJ databases">
        <title>Genome mining for natural products.</title>
        <authorList>
            <person name="Zhang B."/>
            <person name="Shi J."/>
            <person name="Ge H."/>
        </authorList>
    </citation>
    <scope>NUCLEOTIDE SEQUENCE [LARGE SCALE GENOMIC DNA]</scope>
    <source>
        <strain evidence="2 3">NA06532</strain>
        <plasmid evidence="2 3">unnamed1</plasmid>
    </source>
</reference>
<evidence type="ECO:0000313" key="2">
    <source>
        <dbReference type="EMBL" id="QKW47679.1"/>
    </source>
</evidence>
<name>A0A7H8MZU1_STRMI</name>
<dbReference type="Proteomes" id="UP000509345">
    <property type="component" value="Plasmid unnamed1"/>
</dbReference>
<protein>
    <submittedName>
        <fullName evidence="2">Uncharacterized protein</fullName>
    </submittedName>
</protein>
<dbReference type="AlphaFoldDB" id="A0A7H8MZU1"/>